<dbReference type="Proteomes" id="UP000185934">
    <property type="component" value="Chromosome"/>
</dbReference>
<protein>
    <recommendedName>
        <fullName evidence="6">Adenylate kinase</fullName>
        <ecNumber evidence="6">2.7.4.3</ecNumber>
    </recommendedName>
</protein>
<keyword evidence="8" id="KW-1185">Reference proteome</keyword>
<dbReference type="PANTHER" id="PTHR34822">
    <property type="entry name" value="GRPB DOMAIN PROTEIN (AFU_ORTHOLOGUE AFUA_1G01530)"/>
    <property type="match status" value="1"/>
</dbReference>
<keyword evidence="2" id="KW-0545">Nucleotide biosynthesis</keyword>
<name>A0A1P8F614_9CHLR</name>
<evidence type="ECO:0000256" key="4">
    <source>
        <dbReference type="ARBA" id="ARBA00022777"/>
    </source>
</evidence>
<dbReference type="InterPro" id="IPR000850">
    <property type="entry name" value="Adenylat/UMP-CMP_kin"/>
</dbReference>
<dbReference type="AlphaFoldDB" id="A0A1P8F614"/>
<dbReference type="OrthoDB" id="164081at2"/>
<reference evidence="8" key="1">
    <citation type="submission" date="2016-11" db="EMBL/GenBank/DDBJ databases">
        <title>Dehalogenimonas formicexedens sp. nov., a chlorinated alkane respiring bacterium isolated from contaminated groundwater.</title>
        <authorList>
            <person name="Key T.A."/>
            <person name="Bowman K.S."/>
            <person name="Lee I."/>
            <person name="Chun J."/>
            <person name="Albuquerque L."/>
            <person name="da Costa M.S."/>
            <person name="Rainey F.A."/>
            <person name="Moe W.M."/>
        </authorList>
    </citation>
    <scope>NUCLEOTIDE SEQUENCE [LARGE SCALE GENOMIC DNA]</scope>
    <source>
        <strain evidence="8">NSZ-14</strain>
    </source>
</reference>
<evidence type="ECO:0000256" key="5">
    <source>
        <dbReference type="RuleBase" id="RU003330"/>
    </source>
</evidence>
<accession>A0A1P8F614</accession>
<evidence type="ECO:0000256" key="2">
    <source>
        <dbReference type="ARBA" id="ARBA00022727"/>
    </source>
</evidence>
<dbReference type="Gene3D" id="3.30.460.10">
    <property type="entry name" value="Beta Polymerase, domain 2"/>
    <property type="match status" value="1"/>
</dbReference>
<dbReference type="SUPFAM" id="SSF81301">
    <property type="entry name" value="Nucleotidyltransferase"/>
    <property type="match status" value="1"/>
</dbReference>
<evidence type="ECO:0000256" key="1">
    <source>
        <dbReference type="ARBA" id="ARBA00022679"/>
    </source>
</evidence>
<dbReference type="GO" id="GO:0005524">
    <property type="term" value="F:ATP binding"/>
    <property type="evidence" value="ECO:0007669"/>
    <property type="project" value="UniProtKB-KW"/>
</dbReference>
<proteinExistence type="inferred from homology"/>
<evidence type="ECO:0000256" key="3">
    <source>
        <dbReference type="ARBA" id="ARBA00022741"/>
    </source>
</evidence>
<comment type="catalytic activity">
    <reaction evidence="6">
        <text>AMP + ATP = 2 ADP</text>
        <dbReference type="Rhea" id="RHEA:12973"/>
        <dbReference type="ChEBI" id="CHEBI:30616"/>
        <dbReference type="ChEBI" id="CHEBI:456215"/>
        <dbReference type="ChEBI" id="CHEBI:456216"/>
        <dbReference type="EC" id="2.7.4.3"/>
    </reaction>
</comment>
<sequence>MNIQPPRKVKVVPYCNEWPLLFKVEADALRSAFGDLIVEIHHVGSTSIPGAAAKPVIDIITVVTDIGRVDAVNDRLAAIGYSAKGEYGISGRRFFIKETDGERSHHLHVFQQGNPEISRHLAFRDYLIAHPSRLEEYCRLKSKLASTFPENMEAYVMGKDSFIKEIDRKAATWRSGMPRAILLLGPTGAGKTPLGELLERQGLGGNKCFHFDFGAQLRRYAAAPTGLLSGTEMEIIRTSLRTGALLTDGEFPIAEKLLGAFIEDKGISGGVLTVMNGLPRHAGQAAALAKTVNMTAIVVLECAPGTVIERIRTDAGGDRGGRRDDSIEEVTKKLAIFAEKTLPLVKYYEGRGVPVIHIGVEACSSANDSRDELSRQLPRVLS</sequence>
<keyword evidence="4 5" id="KW-0418">Kinase</keyword>
<keyword evidence="6" id="KW-0067">ATP-binding</keyword>
<dbReference type="GO" id="GO:0005737">
    <property type="term" value="C:cytoplasm"/>
    <property type="evidence" value="ECO:0007669"/>
    <property type="project" value="UniProtKB-SubCell"/>
</dbReference>
<organism evidence="7 8">
    <name type="scientific">Dehalogenimonas formicexedens</name>
    <dbReference type="NCBI Taxonomy" id="1839801"/>
    <lineage>
        <taxon>Bacteria</taxon>
        <taxon>Bacillati</taxon>
        <taxon>Chloroflexota</taxon>
        <taxon>Dehalococcoidia</taxon>
        <taxon>Dehalococcoidales</taxon>
        <taxon>Dehalococcoidaceae</taxon>
        <taxon>Dehalogenimonas</taxon>
    </lineage>
</organism>
<dbReference type="Gene3D" id="3.40.50.300">
    <property type="entry name" value="P-loop containing nucleotide triphosphate hydrolases"/>
    <property type="match status" value="1"/>
</dbReference>
<gene>
    <name evidence="7" type="ORF">Dform_00558</name>
</gene>
<keyword evidence="1 5" id="KW-0808">Transferase</keyword>
<keyword evidence="3 6" id="KW-0547">Nucleotide-binding</keyword>
<dbReference type="GO" id="GO:0004017">
    <property type="term" value="F:AMP kinase activity"/>
    <property type="evidence" value="ECO:0007669"/>
    <property type="project" value="UniProtKB-EC"/>
</dbReference>
<dbReference type="SUPFAM" id="SSF52540">
    <property type="entry name" value="P-loop containing nucleoside triphosphate hydrolases"/>
    <property type="match status" value="1"/>
</dbReference>
<dbReference type="RefSeq" id="WP_076003660.1">
    <property type="nucleotide sequence ID" value="NZ_CP018258.1"/>
</dbReference>
<dbReference type="PRINTS" id="PR00094">
    <property type="entry name" value="ADENYLTKNASE"/>
</dbReference>
<dbReference type="EMBL" id="CP018258">
    <property type="protein sequence ID" value="APV43913.1"/>
    <property type="molecule type" value="Genomic_DNA"/>
</dbReference>
<dbReference type="Pfam" id="PF00406">
    <property type="entry name" value="ADK"/>
    <property type="match status" value="1"/>
</dbReference>
<evidence type="ECO:0000256" key="6">
    <source>
        <dbReference type="RuleBase" id="RU003331"/>
    </source>
</evidence>
<dbReference type="Pfam" id="PF04229">
    <property type="entry name" value="GrpB"/>
    <property type="match status" value="1"/>
</dbReference>
<evidence type="ECO:0000313" key="7">
    <source>
        <dbReference type="EMBL" id="APV43913.1"/>
    </source>
</evidence>
<evidence type="ECO:0000313" key="8">
    <source>
        <dbReference type="Proteomes" id="UP000185934"/>
    </source>
</evidence>
<dbReference type="KEGG" id="dfo:Dform_00558"/>
<dbReference type="PANTHER" id="PTHR34822:SF1">
    <property type="entry name" value="GRPB FAMILY PROTEIN"/>
    <property type="match status" value="1"/>
</dbReference>
<dbReference type="InterPro" id="IPR043519">
    <property type="entry name" value="NT_sf"/>
</dbReference>
<dbReference type="InterPro" id="IPR027417">
    <property type="entry name" value="P-loop_NTPase"/>
</dbReference>
<dbReference type="STRING" id="1839801.Dform_00558"/>
<dbReference type="EC" id="2.7.4.3" evidence="6"/>
<comment type="similarity">
    <text evidence="5">Belongs to the adenylate kinase family.</text>
</comment>
<comment type="subunit">
    <text evidence="6">Monomer.</text>
</comment>
<comment type="subcellular location">
    <subcellularLocation>
        <location evidence="6">Cytoplasm</location>
    </subcellularLocation>
</comment>
<dbReference type="InterPro" id="IPR007344">
    <property type="entry name" value="GrpB/CoaE"/>
</dbReference>